<dbReference type="InterPro" id="IPR013611">
    <property type="entry name" value="Transp-assoc_OB_typ2"/>
</dbReference>
<dbReference type="SUPFAM" id="SSF50331">
    <property type="entry name" value="MOP-like"/>
    <property type="match status" value="1"/>
</dbReference>
<dbReference type="PROSITE" id="PS50893">
    <property type="entry name" value="ABC_TRANSPORTER_2"/>
    <property type="match status" value="1"/>
</dbReference>
<evidence type="ECO:0000256" key="7">
    <source>
        <dbReference type="RuleBase" id="RU364083"/>
    </source>
</evidence>
<evidence type="ECO:0000256" key="6">
    <source>
        <dbReference type="ARBA" id="ARBA00023136"/>
    </source>
</evidence>
<evidence type="ECO:0000256" key="5">
    <source>
        <dbReference type="ARBA" id="ARBA00022967"/>
    </source>
</evidence>
<organism evidence="9 10">
    <name type="scientific">Limibacillus halophilus</name>
    <dbReference type="NCBI Taxonomy" id="1579333"/>
    <lineage>
        <taxon>Bacteria</taxon>
        <taxon>Pseudomonadati</taxon>
        <taxon>Pseudomonadota</taxon>
        <taxon>Alphaproteobacteria</taxon>
        <taxon>Rhodospirillales</taxon>
        <taxon>Rhodovibrionaceae</taxon>
        <taxon>Limibacillus</taxon>
    </lineage>
</organism>
<dbReference type="PANTHER" id="PTHR42781:SF4">
    <property type="entry name" value="SPERMIDINE_PUTRESCINE IMPORT ATP-BINDING PROTEIN POTA"/>
    <property type="match status" value="1"/>
</dbReference>
<gene>
    <name evidence="7" type="primary">potA</name>
    <name evidence="9" type="ORF">FHR98_000605</name>
</gene>
<name>A0A839SRI1_9PROT</name>
<dbReference type="InterPro" id="IPR005893">
    <property type="entry name" value="PotA-like"/>
</dbReference>
<evidence type="ECO:0000256" key="2">
    <source>
        <dbReference type="ARBA" id="ARBA00022475"/>
    </source>
</evidence>
<protein>
    <recommendedName>
        <fullName evidence="7">Spermidine/putrescine import ATP-binding protein PotA</fullName>
        <ecNumber evidence="7">7.6.2.11</ecNumber>
    </recommendedName>
</protein>
<keyword evidence="4 7" id="KW-0067">ATP-binding</keyword>
<dbReference type="GO" id="GO:0043190">
    <property type="term" value="C:ATP-binding cassette (ABC) transporter complex"/>
    <property type="evidence" value="ECO:0007669"/>
    <property type="project" value="InterPro"/>
</dbReference>
<dbReference type="PROSITE" id="PS00211">
    <property type="entry name" value="ABC_TRANSPORTER_1"/>
    <property type="match status" value="1"/>
</dbReference>
<keyword evidence="2 7" id="KW-1003">Cell membrane</keyword>
<evidence type="ECO:0000256" key="4">
    <source>
        <dbReference type="ARBA" id="ARBA00022840"/>
    </source>
</evidence>
<comment type="catalytic activity">
    <reaction evidence="7">
        <text>ATP + H2O + polyamine-[polyamine-binding protein]Side 1 = ADP + phosphate + polyamineSide 2 + [polyamine-binding protein]Side 1.</text>
        <dbReference type="EC" id="7.6.2.11"/>
    </reaction>
</comment>
<evidence type="ECO:0000313" key="10">
    <source>
        <dbReference type="Proteomes" id="UP000581135"/>
    </source>
</evidence>
<dbReference type="GO" id="GO:0016887">
    <property type="term" value="F:ATP hydrolysis activity"/>
    <property type="evidence" value="ECO:0007669"/>
    <property type="project" value="InterPro"/>
</dbReference>
<evidence type="ECO:0000256" key="3">
    <source>
        <dbReference type="ARBA" id="ARBA00022741"/>
    </source>
</evidence>
<keyword evidence="5 7" id="KW-1278">Translocase</keyword>
<comment type="caution">
    <text evidence="9">The sequence shown here is derived from an EMBL/GenBank/DDBJ whole genome shotgun (WGS) entry which is preliminary data.</text>
</comment>
<dbReference type="Gene3D" id="3.40.50.300">
    <property type="entry name" value="P-loop containing nucleotide triphosphate hydrolases"/>
    <property type="match status" value="1"/>
</dbReference>
<dbReference type="Pfam" id="PF00005">
    <property type="entry name" value="ABC_tran"/>
    <property type="match status" value="1"/>
</dbReference>
<dbReference type="GO" id="GO:0015417">
    <property type="term" value="F:ABC-type polyamine transporter activity"/>
    <property type="evidence" value="ECO:0007669"/>
    <property type="project" value="UniProtKB-EC"/>
</dbReference>
<keyword evidence="10" id="KW-1185">Reference proteome</keyword>
<dbReference type="Pfam" id="PF08402">
    <property type="entry name" value="TOBE_2"/>
    <property type="match status" value="1"/>
</dbReference>
<dbReference type="FunFam" id="3.40.50.300:FF:000133">
    <property type="entry name" value="Spermidine/putrescine import ATP-binding protein PotA"/>
    <property type="match status" value="1"/>
</dbReference>
<dbReference type="InterPro" id="IPR003439">
    <property type="entry name" value="ABC_transporter-like_ATP-bd"/>
</dbReference>
<dbReference type="PANTHER" id="PTHR42781">
    <property type="entry name" value="SPERMIDINE/PUTRESCINE IMPORT ATP-BINDING PROTEIN POTA"/>
    <property type="match status" value="1"/>
</dbReference>
<comment type="function">
    <text evidence="7">Part of the ABC transporter complex PotABCD involved in spermidine/putrescine import. Responsible for energy coupling to the transport system.</text>
</comment>
<comment type="subunit">
    <text evidence="7">The complex is composed of two ATP-binding proteins (PotA), two transmembrane proteins (PotB and PotC) and a solute-binding protein (PotD).</text>
</comment>
<dbReference type="SMART" id="SM00382">
    <property type="entry name" value="AAA"/>
    <property type="match status" value="1"/>
</dbReference>
<proteinExistence type="inferred from homology"/>
<dbReference type="GO" id="GO:0005524">
    <property type="term" value="F:ATP binding"/>
    <property type="evidence" value="ECO:0007669"/>
    <property type="project" value="UniProtKB-KW"/>
</dbReference>
<sequence length="356" mass="39701">MGEPIIKVDRLTKRYGSVTALAEVSAQVQPGEFLALLGPSGCGKTTLLRLIAGFIDPSEGEIVIEGVSMNRVPPDQRPVNTVFQNYALFPHLTVRDNLAFGPRRKRVAREEIDKLVAEALEMVGMEAFSKRYPSELSGGQQQRIALSRAIINKPKVLLLDEPLGALDLKLRKRMQIELKRLHEQLRMTFIYVTHDQEEALVMADRIAVMGEGRIVQLGTGQEIYREPNSRYVADFIGDANLLDCEIDHEGWLRLGDATGERLFRPAEAGDQRRVTLMVRPEHVKLGEPKAESEAVLLKGRLRDLIFVGSGTKFVVALDSGHEIVAESSSNALSEQLEQGAEITLHWRAEHARVLNK</sequence>
<evidence type="ECO:0000256" key="1">
    <source>
        <dbReference type="ARBA" id="ARBA00022448"/>
    </source>
</evidence>
<dbReference type="EC" id="7.6.2.11" evidence="7"/>
<dbReference type="GO" id="GO:0015847">
    <property type="term" value="P:putrescine transport"/>
    <property type="evidence" value="ECO:0007669"/>
    <property type="project" value="UniProtKB-ARBA"/>
</dbReference>
<dbReference type="Gene3D" id="2.40.50.100">
    <property type="match status" value="1"/>
</dbReference>
<comment type="similarity">
    <text evidence="7">Belongs to the ABC transporter superfamily. Spermidine/putrescine importer (TC 3.A.1.11.1) family.</text>
</comment>
<dbReference type="SUPFAM" id="SSF52540">
    <property type="entry name" value="P-loop containing nucleoside triphosphate hydrolases"/>
    <property type="match status" value="1"/>
</dbReference>
<dbReference type="NCBIfam" id="TIGR01187">
    <property type="entry name" value="potA"/>
    <property type="match status" value="1"/>
</dbReference>
<evidence type="ECO:0000313" key="9">
    <source>
        <dbReference type="EMBL" id="MBB3064340.1"/>
    </source>
</evidence>
<keyword evidence="1 7" id="KW-0813">Transport</keyword>
<dbReference type="AlphaFoldDB" id="A0A839SRI1"/>
<accession>A0A839SRI1</accession>
<dbReference type="InterPro" id="IPR027417">
    <property type="entry name" value="P-loop_NTPase"/>
</dbReference>
<keyword evidence="3 7" id="KW-0547">Nucleotide-binding</keyword>
<dbReference type="InterPro" id="IPR017871">
    <property type="entry name" value="ABC_transporter-like_CS"/>
</dbReference>
<dbReference type="EMBL" id="JACHXA010000001">
    <property type="protein sequence ID" value="MBB3064340.1"/>
    <property type="molecule type" value="Genomic_DNA"/>
</dbReference>
<feature type="domain" description="ABC transporter" evidence="8">
    <location>
        <begin position="6"/>
        <end position="236"/>
    </location>
</feature>
<dbReference type="Proteomes" id="UP000581135">
    <property type="component" value="Unassembled WGS sequence"/>
</dbReference>
<reference evidence="9 10" key="1">
    <citation type="submission" date="2020-08" db="EMBL/GenBank/DDBJ databases">
        <title>Genomic Encyclopedia of Type Strains, Phase III (KMG-III): the genomes of soil and plant-associated and newly described type strains.</title>
        <authorList>
            <person name="Whitman W."/>
        </authorList>
    </citation>
    <scope>NUCLEOTIDE SEQUENCE [LARGE SCALE GENOMIC DNA]</scope>
    <source>
        <strain evidence="9 10">CECT 8803</strain>
    </source>
</reference>
<evidence type="ECO:0000259" key="8">
    <source>
        <dbReference type="PROSITE" id="PS50893"/>
    </source>
</evidence>
<dbReference type="InterPro" id="IPR003593">
    <property type="entry name" value="AAA+_ATPase"/>
</dbReference>
<dbReference type="InterPro" id="IPR008995">
    <property type="entry name" value="Mo/tungstate-bd_C_term_dom"/>
</dbReference>
<keyword evidence="6 7" id="KW-0472">Membrane</keyword>
<dbReference type="InterPro" id="IPR050093">
    <property type="entry name" value="ABC_SmlMolc_Importer"/>
</dbReference>
<dbReference type="RefSeq" id="WP_183415131.1">
    <property type="nucleotide sequence ID" value="NZ_JACHXA010000001.1"/>
</dbReference>